<dbReference type="PANTHER" id="PTHR30086:SF20">
    <property type="entry name" value="ARGININE EXPORTER PROTEIN ARGO-RELATED"/>
    <property type="match status" value="1"/>
</dbReference>
<reference evidence="7 8" key="1">
    <citation type="submission" date="2021-04" db="EMBL/GenBank/DDBJ databases">
        <authorList>
            <person name="Pira H."/>
            <person name="Risdian C."/>
            <person name="Wink J."/>
        </authorList>
    </citation>
    <scope>NUCLEOTIDE SEQUENCE [LARGE SCALE GENOMIC DNA]</scope>
    <source>
        <strain evidence="7 8">WH53</strain>
    </source>
</reference>
<proteinExistence type="predicted"/>
<feature type="transmembrane region" description="Helical" evidence="6">
    <location>
        <begin position="108"/>
        <end position="128"/>
    </location>
</feature>
<accession>A0ABS5ZIY1</accession>
<keyword evidence="2" id="KW-1003">Cell membrane</keyword>
<evidence type="ECO:0000256" key="6">
    <source>
        <dbReference type="SAM" id="Phobius"/>
    </source>
</evidence>
<protein>
    <submittedName>
        <fullName evidence="7">LysE family transporter</fullName>
    </submittedName>
</protein>
<organism evidence="7 8">
    <name type="scientific">Zooshikella harenae</name>
    <dbReference type="NCBI Taxonomy" id="2827238"/>
    <lineage>
        <taxon>Bacteria</taxon>
        <taxon>Pseudomonadati</taxon>
        <taxon>Pseudomonadota</taxon>
        <taxon>Gammaproteobacteria</taxon>
        <taxon>Oceanospirillales</taxon>
        <taxon>Zooshikellaceae</taxon>
        <taxon>Zooshikella</taxon>
    </lineage>
</organism>
<comment type="caution">
    <text evidence="7">The sequence shown here is derived from an EMBL/GenBank/DDBJ whole genome shotgun (WGS) entry which is preliminary data.</text>
</comment>
<keyword evidence="5 6" id="KW-0472">Membrane</keyword>
<dbReference type="InterPro" id="IPR001123">
    <property type="entry name" value="LeuE-type"/>
</dbReference>
<evidence type="ECO:0000256" key="4">
    <source>
        <dbReference type="ARBA" id="ARBA00022989"/>
    </source>
</evidence>
<keyword evidence="3 6" id="KW-0812">Transmembrane</keyword>
<evidence type="ECO:0000256" key="5">
    <source>
        <dbReference type="ARBA" id="ARBA00023136"/>
    </source>
</evidence>
<dbReference type="PANTHER" id="PTHR30086">
    <property type="entry name" value="ARGININE EXPORTER PROTEIN ARGO"/>
    <property type="match status" value="1"/>
</dbReference>
<evidence type="ECO:0000313" key="8">
    <source>
        <dbReference type="Proteomes" id="UP000690515"/>
    </source>
</evidence>
<evidence type="ECO:0000313" key="7">
    <source>
        <dbReference type="EMBL" id="MBU2713885.1"/>
    </source>
</evidence>
<keyword evidence="4 6" id="KW-1133">Transmembrane helix</keyword>
<feature type="transmembrane region" description="Helical" evidence="6">
    <location>
        <begin position="31"/>
        <end position="54"/>
    </location>
</feature>
<dbReference type="Proteomes" id="UP000690515">
    <property type="component" value="Unassembled WGS sequence"/>
</dbReference>
<feature type="transmembrane region" description="Helical" evidence="6">
    <location>
        <begin position="140"/>
        <end position="159"/>
    </location>
</feature>
<dbReference type="EMBL" id="JAGSOY010000115">
    <property type="protein sequence ID" value="MBU2713885.1"/>
    <property type="molecule type" value="Genomic_DNA"/>
</dbReference>
<comment type="subcellular location">
    <subcellularLocation>
        <location evidence="1">Cell membrane</location>
        <topology evidence="1">Multi-pass membrane protein</topology>
    </subcellularLocation>
</comment>
<evidence type="ECO:0000256" key="1">
    <source>
        <dbReference type="ARBA" id="ARBA00004651"/>
    </source>
</evidence>
<gene>
    <name evidence="7" type="ORF">KCG35_22790</name>
</gene>
<dbReference type="RefSeq" id="WP_215822163.1">
    <property type="nucleotide sequence ID" value="NZ_JAGSOY010000115.1"/>
</dbReference>
<evidence type="ECO:0000256" key="3">
    <source>
        <dbReference type="ARBA" id="ARBA00022692"/>
    </source>
</evidence>
<feature type="transmembrane region" description="Helical" evidence="6">
    <location>
        <begin position="75"/>
        <end position="96"/>
    </location>
</feature>
<evidence type="ECO:0000256" key="2">
    <source>
        <dbReference type="ARBA" id="ARBA00022475"/>
    </source>
</evidence>
<keyword evidence="8" id="KW-1185">Reference proteome</keyword>
<sequence length="160" mass="18049">MPLIVGIQLGLFLIAIAAVSGLAVVLERSIILYNIIQYAGLIYLLYLGIISLIAAYKNTKISEPAMNSFSLKHGFVITCFSPKTLLFFASFFYLFISKELSYLEQVLWLISVLLIITLSVHILYSLIMEKISWIVYEHSQTFNFVVGFLFIILVILLAVS</sequence>
<name>A0ABS5ZIY1_9GAMM</name>
<dbReference type="Pfam" id="PF01810">
    <property type="entry name" value="LysE"/>
    <property type="match status" value="1"/>
</dbReference>